<dbReference type="FunFam" id="1.10.472.80:FF:000019">
    <property type="entry name" value="USP6 N-terminal like"/>
    <property type="match status" value="1"/>
</dbReference>
<dbReference type="FunFam" id="1.10.10.750:FF:000001">
    <property type="entry name" value="TBC1 domain family member 10A"/>
    <property type="match status" value="1"/>
</dbReference>
<dbReference type="PANTHER" id="PTHR47219">
    <property type="entry name" value="RAB GTPASE-ACTIVATING PROTEIN 1-LIKE"/>
    <property type="match status" value="1"/>
</dbReference>
<dbReference type="PANTHER" id="PTHR47219:SF25">
    <property type="entry name" value="RAB-GAP TBC DOMAIN-CONTAINING PROTEIN"/>
    <property type="match status" value="1"/>
</dbReference>
<sequence length="542" mass="62473">MNEDEIADKVYEERERIVDLYRNGPGDGTIIDPVDDPAFNDYYKLDRFGFIIGYVSTFAIIPFIDLVQIMYLFSSDESKFKKEEPQDIKIEVTREQKWLKMISNWDGLSRDKLKRRVYKGIPNSLRGKVWAKLLGVDQLTDDQKNKYKHMRELAWEHSPDVRQIDLDVNRTYREHINFRKRYNSKQQELFNILSAYSIYNLDIGYTQGMSQIAALLLMYLSEDEAFWALSTLISNSKYHMHGFFIPGFPKLIRFQDHHDKIMNKLLPKLKKHLDKNGVETGLYTLKWFFQCFLDRIPFKLTLRVWDIFLLEGDKILSAMAYCLLKLHRHQLYALGMDDILNFLQVKLEQNYQHSADYTIEKLQECLTELKKIKLDNAGPPSQNEKLKRELGIFNPDDIPVKKPQINGVDKKRKPINADQIHSSPEQDSQRQGSIITNGKNSLDDVSSIVGDSSRRSLLDTSVTSAATTTMSPQSIQNDDAGSDVTCVSPQPDVLRIYVPYDTPTKKSPTSVSNKITTIQVIDDMATPTVETDGIFKAVSTIN</sequence>
<feature type="transmembrane region" description="Helical" evidence="2">
    <location>
        <begin position="51"/>
        <end position="73"/>
    </location>
</feature>
<feature type="domain" description="Rab-GAP TBC" evidence="3">
    <location>
        <begin position="120"/>
        <end position="312"/>
    </location>
</feature>
<evidence type="ECO:0000256" key="2">
    <source>
        <dbReference type="SAM" id="Phobius"/>
    </source>
</evidence>
<dbReference type="Proteomes" id="UP001154329">
    <property type="component" value="Chromosome 2"/>
</dbReference>
<organism evidence="4 5">
    <name type="scientific">Aphis gossypii</name>
    <name type="common">Cotton aphid</name>
    <dbReference type="NCBI Taxonomy" id="80765"/>
    <lineage>
        <taxon>Eukaryota</taxon>
        <taxon>Metazoa</taxon>
        <taxon>Ecdysozoa</taxon>
        <taxon>Arthropoda</taxon>
        <taxon>Hexapoda</taxon>
        <taxon>Insecta</taxon>
        <taxon>Pterygota</taxon>
        <taxon>Neoptera</taxon>
        <taxon>Paraneoptera</taxon>
        <taxon>Hemiptera</taxon>
        <taxon>Sternorrhyncha</taxon>
        <taxon>Aphidomorpha</taxon>
        <taxon>Aphidoidea</taxon>
        <taxon>Aphididae</taxon>
        <taxon>Aphidini</taxon>
        <taxon>Aphis</taxon>
        <taxon>Aphis</taxon>
    </lineage>
</organism>
<evidence type="ECO:0000259" key="3">
    <source>
        <dbReference type="PROSITE" id="PS50086"/>
    </source>
</evidence>
<dbReference type="GO" id="GO:0031267">
    <property type="term" value="F:small GTPase binding"/>
    <property type="evidence" value="ECO:0007669"/>
    <property type="project" value="TreeGrafter"/>
</dbReference>
<gene>
    <name evidence="4" type="ORF">APHIGO_LOCUS7050</name>
</gene>
<feature type="compositionally biased region" description="Polar residues" evidence="1">
    <location>
        <begin position="419"/>
        <end position="444"/>
    </location>
</feature>
<feature type="region of interest" description="Disordered" evidence="1">
    <location>
        <begin position="397"/>
        <end position="448"/>
    </location>
</feature>
<dbReference type="Gene3D" id="1.10.472.80">
    <property type="entry name" value="Ypt/Rab-GAP domain of gyp1p, domain 3"/>
    <property type="match status" value="1"/>
</dbReference>
<dbReference type="PROSITE" id="PS50086">
    <property type="entry name" value="TBC_RABGAP"/>
    <property type="match status" value="1"/>
</dbReference>
<dbReference type="Gene3D" id="1.10.10.750">
    <property type="entry name" value="Ypt/Rab-GAP domain of gyp1p, domain 1"/>
    <property type="match status" value="1"/>
</dbReference>
<keyword evidence="2" id="KW-1133">Transmembrane helix</keyword>
<dbReference type="EMBL" id="OU899035">
    <property type="protein sequence ID" value="CAH1726106.1"/>
    <property type="molecule type" value="Genomic_DNA"/>
</dbReference>
<dbReference type="InterPro" id="IPR035969">
    <property type="entry name" value="Rab-GAP_TBC_sf"/>
</dbReference>
<reference evidence="4" key="1">
    <citation type="submission" date="2022-02" db="EMBL/GenBank/DDBJ databases">
        <authorList>
            <person name="King R."/>
        </authorList>
    </citation>
    <scope>NUCLEOTIDE SEQUENCE</scope>
</reference>
<dbReference type="Pfam" id="PF00566">
    <property type="entry name" value="RabGAP-TBC"/>
    <property type="match status" value="1"/>
</dbReference>
<dbReference type="InterPro" id="IPR050302">
    <property type="entry name" value="Rab_GAP_TBC_domain"/>
</dbReference>
<keyword evidence="2" id="KW-0812">Transmembrane</keyword>
<dbReference type="Gene3D" id="1.10.8.270">
    <property type="entry name" value="putative rabgap domain of human tbc1 domain family member 14 like domains"/>
    <property type="match status" value="1"/>
</dbReference>
<keyword evidence="2" id="KW-0472">Membrane</keyword>
<evidence type="ECO:0000313" key="5">
    <source>
        <dbReference type="Proteomes" id="UP001154329"/>
    </source>
</evidence>
<dbReference type="InterPro" id="IPR000195">
    <property type="entry name" value="Rab-GAP-TBC_dom"/>
</dbReference>
<dbReference type="SMART" id="SM00164">
    <property type="entry name" value="TBC"/>
    <property type="match status" value="1"/>
</dbReference>
<accession>A0A9P0J372</accession>
<dbReference type="GO" id="GO:0005096">
    <property type="term" value="F:GTPase activator activity"/>
    <property type="evidence" value="ECO:0007669"/>
    <property type="project" value="TreeGrafter"/>
</dbReference>
<evidence type="ECO:0000313" key="4">
    <source>
        <dbReference type="EMBL" id="CAH1726106.1"/>
    </source>
</evidence>
<proteinExistence type="predicted"/>
<keyword evidence="5" id="KW-1185">Reference proteome</keyword>
<reference evidence="4" key="2">
    <citation type="submission" date="2022-10" db="EMBL/GenBank/DDBJ databases">
        <authorList>
            <consortium name="ENA_rothamsted_submissions"/>
            <consortium name="culmorum"/>
            <person name="King R."/>
        </authorList>
    </citation>
    <scope>NUCLEOTIDE SEQUENCE</scope>
</reference>
<dbReference type="SUPFAM" id="SSF47923">
    <property type="entry name" value="Ypt/Rab-GAP domain of gyp1p"/>
    <property type="match status" value="2"/>
</dbReference>
<name>A0A9P0J372_APHGO</name>
<evidence type="ECO:0000256" key="1">
    <source>
        <dbReference type="SAM" id="MobiDB-lite"/>
    </source>
</evidence>
<protein>
    <recommendedName>
        <fullName evidence="3">Rab-GAP TBC domain-containing protein</fullName>
    </recommendedName>
</protein>
<dbReference type="FunFam" id="1.10.8.270:FF:000016">
    <property type="entry name" value="TBC1 domain family member 2A"/>
    <property type="match status" value="1"/>
</dbReference>
<dbReference type="AlphaFoldDB" id="A0A9P0J372"/>